<dbReference type="InterPro" id="IPR014305">
    <property type="entry name" value="RNA_pol_sigma-G_actinobac"/>
</dbReference>
<evidence type="ECO:0000259" key="11">
    <source>
        <dbReference type="Pfam" id="PF12680"/>
    </source>
</evidence>
<dbReference type="PROSITE" id="PS01063">
    <property type="entry name" value="SIGMA70_ECF"/>
    <property type="match status" value="1"/>
</dbReference>
<evidence type="ECO:0000256" key="7">
    <source>
        <dbReference type="RuleBase" id="RU000716"/>
    </source>
</evidence>
<dbReference type="GO" id="GO:0006950">
    <property type="term" value="P:response to stress"/>
    <property type="evidence" value="ECO:0007669"/>
    <property type="project" value="UniProtKB-ARBA"/>
</dbReference>
<evidence type="ECO:0000256" key="4">
    <source>
        <dbReference type="ARBA" id="ARBA00023082"/>
    </source>
</evidence>
<keyword evidence="6 7" id="KW-0804">Transcription</keyword>
<dbReference type="Gene3D" id="1.10.1740.10">
    <property type="match status" value="1"/>
</dbReference>
<dbReference type="Pfam" id="PF12680">
    <property type="entry name" value="SnoaL_2"/>
    <property type="match status" value="1"/>
</dbReference>
<evidence type="ECO:0000256" key="2">
    <source>
        <dbReference type="ARBA" id="ARBA00011344"/>
    </source>
</evidence>
<dbReference type="Pfam" id="PF08281">
    <property type="entry name" value="Sigma70_r4_2"/>
    <property type="match status" value="1"/>
</dbReference>
<keyword evidence="5 7" id="KW-0238">DNA-binding</keyword>
<dbReference type="SUPFAM" id="SSF88659">
    <property type="entry name" value="Sigma3 and sigma4 domains of RNA polymerase sigma factors"/>
    <property type="match status" value="1"/>
</dbReference>
<accession>A0A1M4EE87</accession>
<proteinExistence type="inferred from homology"/>
<name>A0A1M4EE87_9ACTN</name>
<feature type="domain" description="SnoaL-like" evidence="11">
    <location>
        <begin position="232"/>
        <end position="293"/>
    </location>
</feature>
<feature type="domain" description="RNA polymerase sigma-70 region 2" evidence="9">
    <location>
        <begin position="29"/>
        <end position="96"/>
    </location>
</feature>
<dbReference type="InterPro" id="IPR039425">
    <property type="entry name" value="RNA_pol_sigma-70-like"/>
</dbReference>
<evidence type="ECO:0000256" key="3">
    <source>
        <dbReference type="ARBA" id="ARBA00023015"/>
    </source>
</evidence>
<feature type="compositionally biased region" description="Basic and acidic residues" evidence="8">
    <location>
        <begin position="98"/>
        <end position="120"/>
    </location>
</feature>
<evidence type="ECO:0000259" key="10">
    <source>
        <dbReference type="Pfam" id="PF08281"/>
    </source>
</evidence>
<organism evidence="12">
    <name type="scientific">Nonomuraea gerenzanensis</name>
    <dbReference type="NCBI Taxonomy" id="93944"/>
    <lineage>
        <taxon>Bacteria</taxon>
        <taxon>Bacillati</taxon>
        <taxon>Actinomycetota</taxon>
        <taxon>Actinomycetes</taxon>
        <taxon>Streptosporangiales</taxon>
        <taxon>Streptosporangiaceae</taxon>
        <taxon>Nonomuraea</taxon>
    </lineage>
</organism>
<feature type="domain" description="RNA polymerase sigma factor 70 region 4 type 2" evidence="10">
    <location>
        <begin position="153"/>
        <end position="205"/>
    </location>
</feature>
<gene>
    <name evidence="12" type="ORF">BN4615_P6409</name>
</gene>
<reference evidence="12" key="1">
    <citation type="submission" date="2016-04" db="EMBL/GenBank/DDBJ databases">
        <authorList>
            <person name="Evans L.H."/>
            <person name="Alamgir A."/>
            <person name="Owens N."/>
            <person name="Weber N.D."/>
            <person name="Virtaneva K."/>
            <person name="Barbian K."/>
            <person name="Babar A."/>
            <person name="Rosenke K."/>
        </authorList>
    </citation>
    <scope>NUCLEOTIDE SEQUENCE</scope>
    <source>
        <strain evidence="12">Nono1</strain>
    </source>
</reference>
<dbReference type="PANTHER" id="PTHR43133">
    <property type="entry name" value="RNA POLYMERASE ECF-TYPE SIGMA FACTO"/>
    <property type="match status" value="1"/>
</dbReference>
<dbReference type="AlphaFoldDB" id="A0A1M4EE87"/>
<dbReference type="GO" id="GO:0016987">
    <property type="term" value="F:sigma factor activity"/>
    <property type="evidence" value="ECO:0007669"/>
    <property type="project" value="UniProtKB-KW"/>
</dbReference>
<dbReference type="PANTHER" id="PTHR43133:SF65">
    <property type="entry name" value="ECF RNA POLYMERASE SIGMA FACTOR SIGG"/>
    <property type="match status" value="1"/>
</dbReference>
<feature type="region of interest" description="Disordered" evidence="8">
    <location>
        <begin position="205"/>
        <end position="225"/>
    </location>
</feature>
<evidence type="ECO:0000256" key="1">
    <source>
        <dbReference type="ARBA" id="ARBA00010641"/>
    </source>
</evidence>
<dbReference type="InterPro" id="IPR037401">
    <property type="entry name" value="SnoaL-like"/>
</dbReference>
<dbReference type="InterPro" id="IPR000838">
    <property type="entry name" value="RNA_pol_sigma70_ECF_CS"/>
</dbReference>
<dbReference type="InterPro" id="IPR007627">
    <property type="entry name" value="RNA_pol_sigma70_r2"/>
</dbReference>
<dbReference type="SUPFAM" id="SSF54427">
    <property type="entry name" value="NTF2-like"/>
    <property type="match status" value="1"/>
</dbReference>
<dbReference type="NCBIfam" id="TIGR02937">
    <property type="entry name" value="sigma70-ECF"/>
    <property type="match status" value="1"/>
</dbReference>
<comment type="subunit">
    <text evidence="2">Interacts transiently with the RNA polymerase catalytic core formed by RpoA, RpoB, RpoC and RpoZ (2 alpha, 1 beta, 1 beta' and 1 omega subunit) to form the RNA polymerase holoenzyme that can initiate transcription.</text>
</comment>
<dbReference type="EMBL" id="LT559118">
    <property type="protein sequence ID" value="SBO96893.1"/>
    <property type="molecule type" value="Genomic_DNA"/>
</dbReference>
<keyword evidence="4 7" id="KW-0731">Sigma factor</keyword>
<evidence type="ECO:0000256" key="6">
    <source>
        <dbReference type="ARBA" id="ARBA00023163"/>
    </source>
</evidence>
<dbReference type="InterPro" id="IPR032710">
    <property type="entry name" value="NTF2-like_dom_sf"/>
</dbReference>
<sequence>MRETSPAGGADPDVLERARGGDGEAFRGLVEPYRRELQVHCYRILGSVQDAEDVLQETLLAAWRGIGGYQERASLRTWLYRIATNRCLNALRAGARRPHDPAAHRTEVAMPEPSRRREEPSWLEPYPDALLDELAGQVPGPEARYEVRESVSLAFLTALQRLPPRQRAVLVLRDVLGFRAAEVAGMLGTTGNAVTMALKRARASLAPELPGRDRESAPLPGSPQERRIVDGLRRALEAGDVDAIVAMLTDDAWLTMPPLPMEYQGPDAIRHFLATVALPGCRRYTLIPTRANGQPAFGCYLRDPRTPVLHAHGLMVLTLSGERVSALTRFHDNAILPLFGLPRSLRGL</sequence>
<dbReference type="NCBIfam" id="TIGR02960">
    <property type="entry name" value="SigX5"/>
    <property type="match status" value="1"/>
</dbReference>
<dbReference type="InterPro" id="IPR013249">
    <property type="entry name" value="RNA_pol_sigma70_r4_t2"/>
</dbReference>
<dbReference type="Pfam" id="PF04542">
    <property type="entry name" value="Sigma70_r2"/>
    <property type="match status" value="1"/>
</dbReference>
<dbReference type="Gene3D" id="3.10.450.50">
    <property type="match status" value="1"/>
</dbReference>
<keyword evidence="3 7" id="KW-0805">Transcription regulation</keyword>
<dbReference type="SUPFAM" id="SSF88946">
    <property type="entry name" value="Sigma2 domain of RNA polymerase sigma factors"/>
    <property type="match status" value="1"/>
</dbReference>
<dbReference type="InterPro" id="IPR036388">
    <property type="entry name" value="WH-like_DNA-bd_sf"/>
</dbReference>
<dbReference type="InterPro" id="IPR014284">
    <property type="entry name" value="RNA_pol_sigma-70_dom"/>
</dbReference>
<evidence type="ECO:0000259" key="9">
    <source>
        <dbReference type="Pfam" id="PF04542"/>
    </source>
</evidence>
<comment type="similarity">
    <text evidence="1 7">Belongs to the sigma-70 factor family. ECF subfamily.</text>
</comment>
<dbReference type="InterPro" id="IPR013325">
    <property type="entry name" value="RNA_pol_sigma_r2"/>
</dbReference>
<evidence type="ECO:0000313" key="12">
    <source>
        <dbReference type="EMBL" id="SBO96893.1"/>
    </source>
</evidence>
<dbReference type="Gene3D" id="1.10.10.10">
    <property type="entry name" value="Winged helix-like DNA-binding domain superfamily/Winged helix DNA-binding domain"/>
    <property type="match status" value="1"/>
</dbReference>
<feature type="region of interest" description="Disordered" evidence="8">
    <location>
        <begin position="98"/>
        <end position="121"/>
    </location>
</feature>
<dbReference type="GO" id="GO:0006352">
    <property type="term" value="P:DNA-templated transcription initiation"/>
    <property type="evidence" value="ECO:0007669"/>
    <property type="project" value="InterPro"/>
</dbReference>
<dbReference type="GO" id="GO:0003677">
    <property type="term" value="F:DNA binding"/>
    <property type="evidence" value="ECO:0007669"/>
    <property type="project" value="UniProtKB-KW"/>
</dbReference>
<dbReference type="RefSeq" id="WP_225265692.1">
    <property type="nucleotide sequence ID" value="NZ_CP084058.1"/>
</dbReference>
<dbReference type="NCBIfam" id="NF006089">
    <property type="entry name" value="PRK08241.1"/>
    <property type="match status" value="1"/>
</dbReference>
<protein>
    <recommendedName>
        <fullName evidence="7">RNA polymerase sigma factor</fullName>
    </recommendedName>
</protein>
<dbReference type="InterPro" id="IPR013324">
    <property type="entry name" value="RNA_pol_sigma_r3/r4-like"/>
</dbReference>
<dbReference type="CDD" id="cd06171">
    <property type="entry name" value="Sigma70_r4"/>
    <property type="match status" value="1"/>
</dbReference>
<evidence type="ECO:0000256" key="5">
    <source>
        <dbReference type="ARBA" id="ARBA00023125"/>
    </source>
</evidence>
<evidence type="ECO:0000256" key="8">
    <source>
        <dbReference type="SAM" id="MobiDB-lite"/>
    </source>
</evidence>